<accession>A0A3M7T5I4</accession>
<feature type="region of interest" description="Disordered" evidence="1">
    <location>
        <begin position="1"/>
        <end position="49"/>
    </location>
</feature>
<proteinExistence type="predicted"/>
<organism evidence="2 3">
    <name type="scientific">Brachionus plicatilis</name>
    <name type="common">Marine rotifer</name>
    <name type="synonym">Brachionus muelleri</name>
    <dbReference type="NCBI Taxonomy" id="10195"/>
    <lineage>
        <taxon>Eukaryota</taxon>
        <taxon>Metazoa</taxon>
        <taxon>Spiralia</taxon>
        <taxon>Gnathifera</taxon>
        <taxon>Rotifera</taxon>
        <taxon>Eurotatoria</taxon>
        <taxon>Monogononta</taxon>
        <taxon>Pseudotrocha</taxon>
        <taxon>Ploima</taxon>
        <taxon>Brachionidae</taxon>
        <taxon>Brachionus</taxon>
    </lineage>
</organism>
<protein>
    <submittedName>
        <fullName evidence="2">Uncharacterized protein</fullName>
    </submittedName>
</protein>
<dbReference type="AlphaFoldDB" id="A0A3M7T5I4"/>
<evidence type="ECO:0000256" key="1">
    <source>
        <dbReference type="SAM" id="MobiDB-lite"/>
    </source>
</evidence>
<reference evidence="2 3" key="1">
    <citation type="journal article" date="2018" name="Sci. Rep.">
        <title>Genomic signatures of local adaptation to the degree of environmental predictability in rotifers.</title>
        <authorList>
            <person name="Franch-Gras L."/>
            <person name="Hahn C."/>
            <person name="Garcia-Roger E.M."/>
            <person name="Carmona M.J."/>
            <person name="Serra M."/>
            <person name="Gomez A."/>
        </authorList>
    </citation>
    <scope>NUCLEOTIDE SEQUENCE [LARGE SCALE GENOMIC DNA]</scope>
    <source>
        <strain evidence="2">HYR1</strain>
    </source>
</reference>
<comment type="caution">
    <text evidence="2">The sequence shown here is derived from an EMBL/GenBank/DDBJ whole genome shotgun (WGS) entry which is preliminary data.</text>
</comment>
<dbReference type="Proteomes" id="UP000276133">
    <property type="component" value="Unassembled WGS sequence"/>
</dbReference>
<evidence type="ECO:0000313" key="3">
    <source>
        <dbReference type="Proteomes" id="UP000276133"/>
    </source>
</evidence>
<evidence type="ECO:0000313" key="2">
    <source>
        <dbReference type="EMBL" id="RNA43215.1"/>
    </source>
</evidence>
<gene>
    <name evidence="2" type="ORF">BpHYR1_018671</name>
</gene>
<sequence>MIKIKRLDGSVGRLGRPARSPRLDGSVGRLGRPARTLRSAGSEPQTGRDGRPCWRLFGRGFFCVTFLLIENKENSYFLEISHPSNSDQNYKYKLNTN</sequence>
<name>A0A3M7T5I4_BRAPC</name>
<keyword evidence="3" id="KW-1185">Reference proteome</keyword>
<dbReference type="EMBL" id="REGN01000255">
    <property type="protein sequence ID" value="RNA43215.1"/>
    <property type="molecule type" value="Genomic_DNA"/>
</dbReference>